<dbReference type="SUPFAM" id="SSF48726">
    <property type="entry name" value="Immunoglobulin"/>
    <property type="match status" value="1"/>
</dbReference>
<feature type="transmembrane region" description="Helical" evidence="6">
    <location>
        <begin position="240"/>
        <end position="263"/>
    </location>
</feature>
<gene>
    <name evidence="7" type="ORF">DPMN_039298</name>
</gene>
<dbReference type="Proteomes" id="UP000828390">
    <property type="component" value="Unassembled WGS sequence"/>
</dbReference>
<sequence length="358" mass="40050">MQENHLHSQTLFVCQCKVNAATCRLYVERNDSTVDFWKCGIPVKENLNFSNSVNNTFLEYSEEPMSTVTLHSEPPVVKQFYVNTFEGKNNINQPTIGGFYVERFETMSHITITENDTIVLHCMCNGFPPPSMRLLKDNINLEEKNSSTAKNAINSFRHVIAPVKCHHLGQYICLASNAIGVTGKELYLDVLCPVRRLHNREVLSNSGNVAISAMDGGVTFEFRAVANPIPDQSDASIPDYMMAVVIAGPIAVVFLAIIVVMCYKYKRRNTTGIVVIPMVDIASTVDVRQVVARHVPSRERDDNVIYHEINPQSLIRETPINEDGATMSVATTTTPVRYESLMRTGSAENPPYTELMEK</sequence>
<keyword evidence="2 6" id="KW-0472">Membrane</keyword>
<dbReference type="PANTHER" id="PTHR11640">
    <property type="entry name" value="NEPHRIN"/>
    <property type="match status" value="1"/>
</dbReference>
<dbReference type="GO" id="GO:0050839">
    <property type="term" value="F:cell adhesion molecule binding"/>
    <property type="evidence" value="ECO:0007669"/>
    <property type="project" value="TreeGrafter"/>
</dbReference>
<reference evidence="7" key="1">
    <citation type="journal article" date="2019" name="bioRxiv">
        <title>The Genome of the Zebra Mussel, Dreissena polymorpha: A Resource for Invasive Species Research.</title>
        <authorList>
            <person name="McCartney M.A."/>
            <person name="Auch B."/>
            <person name="Kono T."/>
            <person name="Mallez S."/>
            <person name="Zhang Y."/>
            <person name="Obille A."/>
            <person name="Becker A."/>
            <person name="Abrahante J.E."/>
            <person name="Garbe J."/>
            <person name="Badalamenti J.P."/>
            <person name="Herman A."/>
            <person name="Mangelson H."/>
            <person name="Liachko I."/>
            <person name="Sullivan S."/>
            <person name="Sone E.D."/>
            <person name="Koren S."/>
            <person name="Silverstein K.A.T."/>
            <person name="Beckman K.B."/>
            <person name="Gohl D.M."/>
        </authorList>
    </citation>
    <scope>NUCLEOTIDE SEQUENCE</scope>
    <source>
        <strain evidence="7">Duluth1</strain>
        <tissue evidence="7">Whole animal</tissue>
    </source>
</reference>
<evidence type="ECO:0000256" key="4">
    <source>
        <dbReference type="ARBA" id="ARBA00023180"/>
    </source>
</evidence>
<comment type="subcellular location">
    <subcellularLocation>
        <location evidence="1">Membrane</location>
        <topology evidence="1">Single-pass type I membrane protein</topology>
    </subcellularLocation>
</comment>
<keyword evidence="3" id="KW-1015">Disulfide bond</keyword>
<organism evidence="7 8">
    <name type="scientific">Dreissena polymorpha</name>
    <name type="common">Zebra mussel</name>
    <name type="synonym">Mytilus polymorpha</name>
    <dbReference type="NCBI Taxonomy" id="45954"/>
    <lineage>
        <taxon>Eukaryota</taxon>
        <taxon>Metazoa</taxon>
        <taxon>Spiralia</taxon>
        <taxon>Lophotrochozoa</taxon>
        <taxon>Mollusca</taxon>
        <taxon>Bivalvia</taxon>
        <taxon>Autobranchia</taxon>
        <taxon>Heteroconchia</taxon>
        <taxon>Euheterodonta</taxon>
        <taxon>Imparidentia</taxon>
        <taxon>Neoheterodontei</taxon>
        <taxon>Myida</taxon>
        <taxon>Dreissenoidea</taxon>
        <taxon>Dreissenidae</taxon>
        <taxon>Dreissena</taxon>
    </lineage>
</organism>
<dbReference type="GO" id="GO:0005886">
    <property type="term" value="C:plasma membrane"/>
    <property type="evidence" value="ECO:0007669"/>
    <property type="project" value="TreeGrafter"/>
</dbReference>
<proteinExistence type="predicted"/>
<evidence type="ECO:0000313" key="7">
    <source>
        <dbReference type="EMBL" id="KAH3876018.1"/>
    </source>
</evidence>
<dbReference type="AlphaFoldDB" id="A0A9D4MFQ9"/>
<evidence type="ECO:0000256" key="6">
    <source>
        <dbReference type="SAM" id="Phobius"/>
    </source>
</evidence>
<dbReference type="Gene3D" id="2.60.40.10">
    <property type="entry name" value="Immunoglobulins"/>
    <property type="match status" value="1"/>
</dbReference>
<accession>A0A9D4MFQ9</accession>
<keyword evidence="6" id="KW-1133">Transmembrane helix</keyword>
<keyword evidence="5" id="KW-0393">Immunoglobulin domain</keyword>
<evidence type="ECO:0000256" key="1">
    <source>
        <dbReference type="ARBA" id="ARBA00004479"/>
    </source>
</evidence>
<keyword evidence="8" id="KW-1185">Reference proteome</keyword>
<name>A0A9D4MFQ9_DREPO</name>
<dbReference type="InterPro" id="IPR051275">
    <property type="entry name" value="Cell_adhesion_signaling"/>
</dbReference>
<dbReference type="InterPro" id="IPR013783">
    <property type="entry name" value="Ig-like_fold"/>
</dbReference>
<dbReference type="Pfam" id="PF13927">
    <property type="entry name" value="Ig_3"/>
    <property type="match status" value="1"/>
</dbReference>
<dbReference type="InterPro" id="IPR036179">
    <property type="entry name" value="Ig-like_dom_sf"/>
</dbReference>
<keyword evidence="4" id="KW-0325">Glycoprotein</keyword>
<dbReference type="PANTHER" id="PTHR11640:SF164">
    <property type="entry name" value="MAM DOMAIN-CONTAINING GLYCOSYLPHOSPHATIDYLINOSITOL ANCHOR PROTEIN 1"/>
    <property type="match status" value="1"/>
</dbReference>
<evidence type="ECO:0008006" key="9">
    <source>
        <dbReference type="Google" id="ProtNLM"/>
    </source>
</evidence>
<evidence type="ECO:0000256" key="3">
    <source>
        <dbReference type="ARBA" id="ARBA00023157"/>
    </source>
</evidence>
<keyword evidence="6" id="KW-0812">Transmembrane</keyword>
<dbReference type="GO" id="GO:0098609">
    <property type="term" value="P:cell-cell adhesion"/>
    <property type="evidence" value="ECO:0007669"/>
    <property type="project" value="TreeGrafter"/>
</dbReference>
<dbReference type="EMBL" id="JAIWYP010000002">
    <property type="protein sequence ID" value="KAH3876018.1"/>
    <property type="molecule type" value="Genomic_DNA"/>
</dbReference>
<evidence type="ECO:0000256" key="5">
    <source>
        <dbReference type="ARBA" id="ARBA00023319"/>
    </source>
</evidence>
<reference evidence="7" key="2">
    <citation type="submission" date="2020-11" db="EMBL/GenBank/DDBJ databases">
        <authorList>
            <person name="McCartney M.A."/>
            <person name="Auch B."/>
            <person name="Kono T."/>
            <person name="Mallez S."/>
            <person name="Becker A."/>
            <person name="Gohl D.M."/>
            <person name="Silverstein K.A.T."/>
            <person name="Koren S."/>
            <person name="Bechman K.B."/>
            <person name="Herman A."/>
            <person name="Abrahante J.E."/>
            <person name="Garbe J."/>
        </authorList>
    </citation>
    <scope>NUCLEOTIDE SEQUENCE</scope>
    <source>
        <strain evidence="7">Duluth1</strain>
        <tissue evidence="7">Whole animal</tissue>
    </source>
</reference>
<comment type="caution">
    <text evidence="7">The sequence shown here is derived from an EMBL/GenBank/DDBJ whole genome shotgun (WGS) entry which is preliminary data.</text>
</comment>
<protein>
    <recommendedName>
        <fullName evidence="9">Ig-like domain-containing protein</fullName>
    </recommendedName>
</protein>
<dbReference type="GO" id="GO:0005911">
    <property type="term" value="C:cell-cell junction"/>
    <property type="evidence" value="ECO:0007669"/>
    <property type="project" value="TreeGrafter"/>
</dbReference>
<evidence type="ECO:0000313" key="8">
    <source>
        <dbReference type="Proteomes" id="UP000828390"/>
    </source>
</evidence>
<evidence type="ECO:0000256" key="2">
    <source>
        <dbReference type="ARBA" id="ARBA00023136"/>
    </source>
</evidence>